<feature type="region of interest" description="Disordered" evidence="1">
    <location>
        <begin position="1"/>
        <end position="137"/>
    </location>
</feature>
<feature type="compositionally biased region" description="Basic and acidic residues" evidence="1">
    <location>
        <begin position="71"/>
        <end position="91"/>
    </location>
</feature>
<gene>
    <name evidence="2" type="ORF">Sjap_005323</name>
</gene>
<keyword evidence="3" id="KW-1185">Reference proteome</keyword>
<organism evidence="2 3">
    <name type="scientific">Stephania japonica</name>
    <dbReference type="NCBI Taxonomy" id="461633"/>
    <lineage>
        <taxon>Eukaryota</taxon>
        <taxon>Viridiplantae</taxon>
        <taxon>Streptophyta</taxon>
        <taxon>Embryophyta</taxon>
        <taxon>Tracheophyta</taxon>
        <taxon>Spermatophyta</taxon>
        <taxon>Magnoliopsida</taxon>
        <taxon>Ranunculales</taxon>
        <taxon>Menispermaceae</taxon>
        <taxon>Menispermoideae</taxon>
        <taxon>Cissampelideae</taxon>
        <taxon>Stephania</taxon>
    </lineage>
</organism>
<proteinExistence type="predicted"/>
<reference evidence="2 3" key="1">
    <citation type="submission" date="2024-01" db="EMBL/GenBank/DDBJ databases">
        <title>Genome assemblies of Stephania.</title>
        <authorList>
            <person name="Yang L."/>
        </authorList>
    </citation>
    <scope>NUCLEOTIDE SEQUENCE [LARGE SCALE GENOMIC DNA]</scope>
    <source>
        <strain evidence="2">QJT</strain>
        <tissue evidence="2">Leaf</tissue>
    </source>
</reference>
<feature type="compositionally biased region" description="Polar residues" evidence="1">
    <location>
        <begin position="99"/>
        <end position="119"/>
    </location>
</feature>
<accession>A0AAP0PL16</accession>
<dbReference type="AlphaFoldDB" id="A0AAP0PL16"/>
<dbReference type="Proteomes" id="UP001417504">
    <property type="component" value="Unassembled WGS sequence"/>
</dbReference>
<dbReference type="EMBL" id="JBBNAE010000002">
    <property type="protein sequence ID" value="KAK9145420.1"/>
    <property type="molecule type" value="Genomic_DNA"/>
</dbReference>
<evidence type="ECO:0000313" key="3">
    <source>
        <dbReference type="Proteomes" id="UP001417504"/>
    </source>
</evidence>
<protein>
    <submittedName>
        <fullName evidence="2">Uncharacterized protein</fullName>
    </submittedName>
</protein>
<name>A0AAP0PL16_9MAGN</name>
<evidence type="ECO:0000256" key="1">
    <source>
        <dbReference type="SAM" id="MobiDB-lite"/>
    </source>
</evidence>
<evidence type="ECO:0000313" key="2">
    <source>
        <dbReference type="EMBL" id="KAK9145420.1"/>
    </source>
</evidence>
<sequence length="137" mass="15411">MRTLVTTTGRLRRRQSHPSPTVPIDGCTTERNEREIERNRERDKCTSKSDDPRHLRRVSDTLAPLRGGSSSREESDREERENRENEREWRRTSGKVPPSSVSVTAQPASRGTPTGTASHRQCGHLQVSPTPSVSLPT</sequence>
<feature type="compositionally biased region" description="Polar residues" evidence="1">
    <location>
        <begin position="127"/>
        <end position="137"/>
    </location>
</feature>
<comment type="caution">
    <text evidence="2">The sequence shown here is derived from an EMBL/GenBank/DDBJ whole genome shotgun (WGS) entry which is preliminary data.</text>
</comment>
<feature type="compositionally biased region" description="Basic and acidic residues" evidence="1">
    <location>
        <begin position="28"/>
        <end position="59"/>
    </location>
</feature>